<dbReference type="InterPro" id="IPR001226">
    <property type="entry name" value="Flavodoxin_CS"/>
</dbReference>
<dbReference type="PANTHER" id="PTHR42809:SF1">
    <property type="entry name" value="FLAVODOXIN 1"/>
    <property type="match status" value="1"/>
</dbReference>
<keyword evidence="5 8" id="KW-0285">Flavoprotein</keyword>
<evidence type="ECO:0000256" key="6">
    <source>
        <dbReference type="ARBA" id="ARBA00022643"/>
    </source>
</evidence>
<dbReference type="NCBIfam" id="TIGR01753">
    <property type="entry name" value="flav_short"/>
    <property type="match status" value="1"/>
</dbReference>
<comment type="caution">
    <text evidence="10">The sequence shown here is derived from an EMBL/GenBank/DDBJ whole genome shotgun (WGS) entry which is preliminary data.</text>
</comment>
<dbReference type="eggNOG" id="COG0716">
    <property type="taxonomic scope" value="Bacteria"/>
</dbReference>
<dbReference type="GO" id="GO:0010181">
    <property type="term" value="F:FMN binding"/>
    <property type="evidence" value="ECO:0007669"/>
    <property type="project" value="UniProtKB-UniRule"/>
</dbReference>
<evidence type="ECO:0000256" key="4">
    <source>
        <dbReference type="ARBA" id="ARBA00022448"/>
    </source>
</evidence>
<accession>S3K5T7</accession>
<keyword evidence="6 8" id="KW-0288">FMN</keyword>
<sequence length="142" mass="14883">MKAAVIYASTTGNTEEMAKLICEGLKAGGADVTMMKAGSASAGDIGAYDLLVLGSPAMGAEVLEEDEMEPFFSSIEGSLSGKKVALFGSYDWGDGEWMRTWEDRVRAAGGKLFKNAGLIVHLTPEGDDIAKCSAFGKEAASF</sequence>
<evidence type="ECO:0000256" key="5">
    <source>
        <dbReference type="ARBA" id="ARBA00022630"/>
    </source>
</evidence>
<name>S3K5T7_TREMA</name>
<keyword evidence="11" id="KW-1185">Reference proteome</keyword>
<dbReference type="PATRIC" id="fig|1125699.3.peg.340"/>
<proteinExistence type="inferred from homology"/>
<dbReference type="InterPro" id="IPR050619">
    <property type="entry name" value="Flavodoxin"/>
</dbReference>
<evidence type="ECO:0000256" key="8">
    <source>
        <dbReference type="RuleBase" id="RU367037"/>
    </source>
</evidence>
<dbReference type="Gene3D" id="3.40.50.360">
    <property type="match status" value="1"/>
</dbReference>
<feature type="domain" description="Flavodoxin-like" evidence="9">
    <location>
        <begin position="3"/>
        <end position="140"/>
    </location>
</feature>
<keyword evidence="7 8" id="KW-0249">Electron transport</keyword>
<keyword evidence="4 8" id="KW-0813">Transport</keyword>
<dbReference type="PROSITE" id="PS00201">
    <property type="entry name" value="FLAVODOXIN"/>
    <property type="match status" value="1"/>
</dbReference>
<comment type="similarity">
    <text evidence="2 8">Belongs to the flavodoxin family.</text>
</comment>
<organism evidence="10 11">
    <name type="scientific">Treponema maltophilum ATCC 51939</name>
    <dbReference type="NCBI Taxonomy" id="1125699"/>
    <lineage>
        <taxon>Bacteria</taxon>
        <taxon>Pseudomonadati</taxon>
        <taxon>Spirochaetota</taxon>
        <taxon>Spirochaetia</taxon>
        <taxon>Spirochaetales</taxon>
        <taxon>Treponemataceae</taxon>
        <taxon>Treponema</taxon>
    </lineage>
</organism>
<dbReference type="RefSeq" id="WP_016524638.1">
    <property type="nucleotide sequence ID" value="NZ_KE332518.1"/>
</dbReference>
<gene>
    <name evidence="10" type="ORF">HMPREF9194_00339</name>
</gene>
<evidence type="ECO:0000256" key="2">
    <source>
        <dbReference type="ARBA" id="ARBA00005267"/>
    </source>
</evidence>
<dbReference type="AlphaFoldDB" id="S3K5T7"/>
<dbReference type="PROSITE" id="PS50902">
    <property type="entry name" value="FLAVODOXIN_LIKE"/>
    <property type="match status" value="1"/>
</dbReference>
<dbReference type="HOGENOM" id="CLU_051402_4_3_12"/>
<dbReference type="InterPro" id="IPR010087">
    <property type="entry name" value="Flav_short"/>
</dbReference>
<comment type="cofactor">
    <cofactor evidence="1 8">
        <name>FMN</name>
        <dbReference type="ChEBI" id="CHEBI:58210"/>
    </cofactor>
</comment>
<evidence type="ECO:0000256" key="3">
    <source>
        <dbReference type="ARBA" id="ARBA00017869"/>
    </source>
</evidence>
<reference evidence="10 11" key="1">
    <citation type="submission" date="2013-04" db="EMBL/GenBank/DDBJ databases">
        <title>The Genome Sequence of Treponema maltophilum ATCC 51939.</title>
        <authorList>
            <consortium name="The Broad Institute Genomics Platform"/>
            <person name="Earl A."/>
            <person name="Ward D."/>
            <person name="Feldgarden M."/>
            <person name="Gevers D."/>
            <person name="Leonetti C."/>
            <person name="Blanton J.M."/>
            <person name="Dewhirst F.E."/>
            <person name="Izard J."/>
            <person name="Walker B."/>
            <person name="Young S."/>
            <person name="Zeng Q."/>
            <person name="Gargeya S."/>
            <person name="Fitzgerald M."/>
            <person name="Haas B."/>
            <person name="Abouelleil A."/>
            <person name="Allen A.W."/>
            <person name="Alvarado L."/>
            <person name="Arachchi H.M."/>
            <person name="Berlin A.M."/>
            <person name="Chapman S.B."/>
            <person name="Gainer-Dewar J."/>
            <person name="Goldberg J."/>
            <person name="Griggs A."/>
            <person name="Gujja S."/>
            <person name="Hansen M."/>
            <person name="Howarth C."/>
            <person name="Imamovic A."/>
            <person name="Ireland A."/>
            <person name="Larimer J."/>
            <person name="McCowan C."/>
            <person name="Murphy C."/>
            <person name="Pearson M."/>
            <person name="Poon T.W."/>
            <person name="Priest M."/>
            <person name="Roberts A."/>
            <person name="Saif S."/>
            <person name="Shea T."/>
            <person name="Sisk P."/>
            <person name="Sykes S."/>
            <person name="Wortman J."/>
            <person name="Nusbaum C."/>
            <person name="Birren B."/>
        </authorList>
    </citation>
    <scope>NUCLEOTIDE SEQUENCE [LARGE SCALE GENOMIC DNA]</scope>
    <source>
        <strain evidence="10 11">ATCC 51939</strain>
    </source>
</reference>
<dbReference type="OrthoDB" id="9790745at2"/>
<evidence type="ECO:0000313" key="11">
    <source>
        <dbReference type="Proteomes" id="UP000014541"/>
    </source>
</evidence>
<evidence type="ECO:0000313" key="10">
    <source>
        <dbReference type="EMBL" id="EPF32341.1"/>
    </source>
</evidence>
<protein>
    <recommendedName>
        <fullName evidence="3 8">Flavodoxin</fullName>
    </recommendedName>
</protein>
<dbReference type="PANTHER" id="PTHR42809">
    <property type="entry name" value="FLAVODOXIN 2"/>
    <property type="match status" value="1"/>
</dbReference>
<evidence type="ECO:0000256" key="1">
    <source>
        <dbReference type="ARBA" id="ARBA00001917"/>
    </source>
</evidence>
<dbReference type="Proteomes" id="UP000014541">
    <property type="component" value="Unassembled WGS sequence"/>
</dbReference>
<dbReference type="Pfam" id="PF00258">
    <property type="entry name" value="Flavodoxin_1"/>
    <property type="match status" value="1"/>
</dbReference>
<dbReference type="SUPFAM" id="SSF52218">
    <property type="entry name" value="Flavoproteins"/>
    <property type="match status" value="1"/>
</dbReference>
<dbReference type="STRING" id="1125699.HMPREF9194_00339"/>
<evidence type="ECO:0000256" key="7">
    <source>
        <dbReference type="ARBA" id="ARBA00022982"/>
    </source>
</evidence>
<dbReference type="InterPro" id="IPR029039">
    <property type="entry name" value="Flavoprotein-like_sf"/>
</dbReference>
<comment type="function">
    <text evidence="8">Low-potential electron donor to a number of redox enzymes.</text>
</comment>
<evidence type="ECO:0000259" key="9">
    <source>
        <dbReference type="PROSITE" id="PS50902"/>
    </source>
</evidence>
<dbReference type="InterPro" id="IPR008254">
    <property type="entry name" value="Flavodoxin/NO_synth"/>
</dbReference>
<dbReference type="GO" id="GO:0009055">
    <property type="term" value="F:electron transfer activity"/>
    <property type="evidence" value="ECO:0007669"/>
    <property type="project" value="UniProtKB-UniRule"/>
</dbReference>
<dbReference type="EMBL" id="ATFF01000002">
    <property type="protein sequence ID" value="EPF32341.1"/>
    <property type="molecule type" value="Genomic_DNA"/>
</dbReference>